<evidence type="ECO:0000256" key="1">
    <source>
        <dbReference type="ARBA" id="ARBA00023180"/>
    </source>
</evidence>
<feature type="domain" description="Glycosyl hydrolase family 13 catalytic" evidence="2">
    <location>
        <begin position="25"/>
        <end position="430"/>
    </location>
</feature>
<protein>
    <submittedName>
        <fullName evidence="3">Unannotated protein</fullName>
    </submittedName>
</protein>
<dbReference type="SUPFAM" id="SSF51445">
    <property type="entry name" value="(Trans)glycosidases"/>
    <property type="match status" value="1"/>
</dbReference>
<dbReference type="SMART" id="SM00642">
    <property type="entry name" value="Aamy"/>
    <property type="match status" value="1"/>
</dbReference>
<organism evidence="3">
    <name type="scientific">freshwater metagenome</name>
    <dbReference type="NCBI Taxonomy" id="449393"/>
    <lineage>
        <taxon>unclassified sequences</taxon>
        <taxon>metagenomes</taxon>
        <taxon>ecological metagenomes</taxon>
    </lineage>
</organism>
<dbReference type="InterPro" id="IPR006047">
    <property type="entry name" value="GH13_cat_dom"/>
</dbReference>
<dbReference type="Pfam" id="PF00128">
    <property type="entry name" value="Alpha-amylase"/>
    <property type="match status" value="1"/>
</dbReference>
<accession>A0A6J6P6P4</accession>
<evidence type="ECO:0000259" key="2">
    <source>
        <dbReference type="SMART" id="SM00642"/>
    </source>
</evidence>
<dbReference type="InterPro" id="IPR045857">
    <property type="entry name" value="O16G_dom_2"/>
</dbReference>
<sequence>MTIINNAPIQSRDKRAWWRDSVTYQIYIRSFADENGDGKGDVPGIISRLPYLKKLGIDAIWITPWYPSPQKDHGYDVSDFMDIEPDYGNLNDAKKLIEQTHKLGMRLLVDIVPNHCSDQHKWFQEALKAKPGSAERDRFMFREGKGVDGNEPPNNWQAVFGGSAWHRITEADGTPGQWYLHLFAVEQPDFNWLNKDVKAYFEGVLKFWLDLGVDGFRIDVAHGMIKADGLPDVPSDPKLLDGKPMPFWDQDGVHEIYKEWRKILDSYPDDRMAVAEAWVHPATRIARYLRPGELMNSFNFEFLGSKWDVNEIKTNINKSIEALSEVGAPSSWVFNNHDVVRSVDRFDLGLGLSGGTTLERQGDRSKFNLQRGRKRAKAGALLMFALPGGAYVYQGEELTLPEARDIPEDRLSDPRWKMSDYTDRGRDGCRVPLPWKKDSNGAFGFSNNSKLTPNDSWLPQSNNWGEFSVELQENDPTSSLNLYRKALEIRKSQSGLGDGPMSWVEAGNDVVAFSRPGNFYCYLNLGQPIDLPKNINILVSSSPIEGGKLPTDTAIWFIGN</sequence>
<name>A0A6J6P6P4_9ZZZZ</name>
<dbReference type="PANTHER" id="PTHR10357:SF179">
    <property type="entry name" value="NEUTRAL AND BASIC AMINO ACID TRANSPORT PROTEIN RBAT"/>
    <property type="match status" value="1"/>
</dbReference>
<keyword evidence="1" id="KW-0325">Glycoprotein</keyword>
<dbReference type="AlphaFoldDB" id="A0A6J6P6P4"/>
<gene>
    <name evidence="3" type="ORF">UFOPK2576_00598</name>
</gene>
<dbReference type="Gene3D" id="3.90.400.10">
    <property type="entry name" value="Oligo-1,6-glucosidase, Domain 2"/>
    <property type="match status" value="1"/>
</dbReference>
<dbReference type="CDD" id="cd11332">
    <property type="entry name" value="AmyAc_OligoGlu_TS"/>
    <property type="match status" value="1"/>
</dbReference>
<dbReference type="GO" id="GO:0009313">
    <property type="term" value="P:oligosaccharide catabolic process"/>
    <property type="evidence" value="ECO:0007669"/>
    <property type="project" value="TreeGrafter"/>
</dbReference>
<proteinExistence type="predicted"/>
<dbReference type="PANTHER" id="PTHR10357">
    <property type="entry name" value="ALPHA-AMYLASE FAMILY MEMBER"/>
    <property type="match status" value="1"/>
</dbReference>
<dbReference type="GO" id="GO:0004556">
    <property type="term" value="F:alpha-amylase activity"/>
    <property type="evidence" value="ECO:0007669"/>
    <property type="project" value="TreeGrafter"/>
</dbReference>
<dbReference type="EMBL" id="CAEZXQ010000080">
    <property type="protein sequence ID" value="CAB4694457.1"/>
    <property type="molecule type" value="Genomic_DNA"/>
</dbReference>
<reference evidence="3" key="1">
    <citation type="submission" date="2020-05" db="EMBL/GenBank/DDBJ databases">
        <authorList>
            <person name="Chiriac C."/>
            <person name="Salcher M."/>
            <person name="Ghai R."/>
            <person name="Kavagutti S V."/>
        </authorList>
    </citation>
    <scope>NUCLEOTIDE SEQUENCE</scope>
</reference>
<dbReference type="InterPro" id="IPR017853">
    <property type="entry name" value="GH"/>
</dbReference>
<dbReference type="Gene3D" id="3.20.20.80">
    <property type="entry name" value="Glycosidases"/>
    <property type="match status" value="1"/>
</dbReference>
<evidence type="ECO:0000313" key="3">
    <source>
        <dbReference type="EMBL" id="CAB4694457.1"/>
    </source>
</evidence>
<dbReference type="FunFam" id="3.90.400.10:FF:000001">
    <property type="entry name" value="Maltase A3, isoform A"/>
    <property type="match status" value="1"/>
</dbReference>